<evidence type="ECO:0000256" key="8">
    <source>
        <dbReference type="ARBA" id="ARBA00023242"/>
    </source>
</evidence>
<dbReference type="Gene3D" id="1.20.58.1480">
    <property type="match status" value="1"/>
</dbReference>
<dbReference type="InterPro" id="IPR003111">
    <property type="entry name" value="Lon_prtase_N"/>
</dbReference>
<dbReference type="PANTHER" id="PTHR46732:SF8">
    <property type="entry name" value="ATP-DEPENDENT PROTEASE LA (LON) DOMAIN PROTEIN"/>
    <property type="match status" value="1"/>
</dbReference>
<feature type="region of interest" description="Disordered" evidence="9">
    <location>
        <begin position="1"/>
        <end position="84"/>
    </location>
</feature>
<organism evidence="12 13">
    <name type="scientific">Sinanodonta woodiana</name>
    <name type="common">Chinese pond mussel</name>
    <name type="synonym">Anodonta woodiana</name>
    <dbReference type="NCBI Taxonomy" id="1069815"/>
    <lineage>
        <taxon>Eukaryota</taxon>
        <taxon>Metazoa</taxon>
        <taxon>Spiralia</taxon>
        <taxon>Lophotrochozoa</taxon>
        <taxon>Mollusca</taxon>
        <taxon>Bivalvia</taxon>
        <taxon>Autobranchia</taxon>
        <taxon>Heteroconchia</taxon>
        <taxon>Palaeoheterodonta</taxon>
        <taxon>Unionida</taxon>
        <taxon>Unionoidea</taxon>
        <taxon>Unionidae</taxon>
        <taxon>Unioninae</taxon>
        <taxon>Sinanodonta</taxon>
    </lineage>
</organism>
<dbReference type="GO" id="GO:0046872">
    <property type="term" value="F:metal ion binding"/>
    <property type="evidence" value="ECO:0007669"/>
    <property type="project" value="UniProtKB-KW"/>
</dbReference>
<feature type="compositionally biased region" description="Polar residues" evidence="9">
    <location>
        <begin position="67"/>
        <end position="82"/>
    </location>
</feature>
<dbReference type="InterPro" id="IPR034750">
    <property type="entry name" value="CULT"/>
</dbReference>
<keyword evidence="13" id="KW-1185">Reference proteome</keyword>
<keyword evidence="7" id="KW-0862">Zinc</keyword>
<dbReference type="Gene3D" id="2.30.130.40">
    <property type="entry name" value="LON domain-like"/>
    <property type="match status" value="1"/>
</dbReference>
<comment type="caution">
    <text evidence="12">The sequence shown here is derived from an EMBL/GenBank/DDBJ whole genome shotgun (WGS) entry which is preliminary data.</text>
</comment>
<dbReference type="AlphaFoldDB" id="A0ABD3UUP8"/>
<evidence type="ECO:0000256" key="5">
    <source>
        <dbReference type="ARBA" id="ARBA00022723"/>
    </source>
</evidence>
<dbReference type="SMART" id="SM00464">
    <property type="entry name" value="LON"/>
    <property type="match status" value="1"/>
</dbReference>
<comment type="subcellular location">
    <subcellularLocation>
        <location evidence="1">Nucleus</location>
    </subcellularLocation>
</comment>
<dbReference type="InterPro" id="IPR004910">
    <property type="entry name" value="Yippee/Mis18/Cereblon"/>
</dbReference>
<dbReference type="CDD" id="cd15777">
    <property type="entry name" value="CRBN_C_like"/>
    <property type="match status" value="1"/>
</dbReference>
<feature type="compositionally biased region" description="Low complexity" evidence="9">
    <location>
        <begin position="1"/>
        <end position="14"/>
    </location>
</feature>
<dbReference type="Pfam" id="PF02190">
    <property type="entry name" value="LON_substr_bdg"/>
    <property type="match status" value="1"/>
</dbReference>
<dbReference type="SUPFAM" id="SSF88697">
    <property type="entry name" value="PUA domain-like"/>
    <property type="match status" value="1"/>
</dbReference>
<comment type="similarity">
    <text evidence="3">Belongs to the CRBN family.</text>
</comment>
<feature type="compositionally biased region" description="Basic and acidic residues" evidence="9">
    <location>
        <begin position="44"/>
        <end position="64"/>
    </location>
</feature>
<keyword evidence="8" id="KW-0539">Nucleus</keyword>
<evidence type="ECO:0000256" key="1">
    <source>
        <dbReference type="ARBA" id="ARBA00004123"/>
    </source>
</evidence>
<evidence type="ECO:0000256" key="6">
    <source>
        <dbReference type="ARBA" id="ARBA00022786"/>
    </source>
</evidence>
<evidence type="ECO:0000259" key="11">
    <source>
        <dbReference type="PROSITE" id="PS51788"/>
    </source>
</evidence>
<feature type="domain" description="Lon N-terminal" evidence="10">
    <location>
        <begin position="104"/>
        <end position="357"/>
    </location>
</feature>
<feature type="compositionally biased region" description="Acidic residues" evidence="9">
    <location>
        <begin position="15"/>
        <end position="29"/>
    </location>
</feature>
<proteinExistence type="inferred from homology"/>
<dbReference type="PROSITE" id="PS51787">
    <property type="entry name" value="LON_N"/>
    <property type="match status" value="1"/>
</dbReference>
<dbReference type="InterPro" id="IPR015947">
    <property type="entry name" value="PUA-like_sf"/>
</dbReference>
<keyword evidence="6" id="KW-0833">Ubl conjugation pathway</keyword>
<dbReference type="Proteomes" id="UP001634394">
    <property type="component" value="Unassembled WGS sequence"/>
</dbReference>
<keyword evidence="5" id="KW-0479">Metal-binding</keyword>
<dbReference type="PROSITE" id="PS51788">
    <property type="entry name" value="CULT"/>
    <property type="match status" value="1"/>
</dbReference>
<dbReference type="PANTHER" id="PTHR46732">
    <property type="entry name" value="ATP-DEPENDENT PROTEASE LA (LON) DOMAIN PROTEIN"/>
    <property type="match status" value="1"/>
</dbReference>
<evidence type="ECO:0000256" key="7">
    <source>
        <dbReference type="ARBA" id="ARBA00022833"/>
    </source>
</evidence>
<comment type="pathway">
    <text evidence="2">Protein modification; protein ubiquitination.</text>
</comment>
<sequence length="474" mass="53652">MEDDILPLLELNPDNNEDEESDSESDDSDSTINEEVAGDEEVEEVGREQQSDEKDKAAGQEPKKQASRTMSYDPSLTGSHSYLGSDMEEVRGRTILDENSVVTMPLITLPGMILVPGQTIPLHIFHQHTVAMIKTAIDSDKTFGVVTYRISSTDYSQTVASIGTTAEIFSKKDDTDDSSGISTVRLKARGRQRFEIIEYKRQSTGGLMAKVKILPELVLPNAFEGSRPPSHYRYCCSPPCDEEDIKTAVDRQGHVLTSVSFRKKRKIDRFTSAYFTWWPPWVYKMYDQTLLMERIKTELHNWNETIKPENLPQSGIELSFWVIQNLPMSDNQRLHLLSINNASQRFQYALSMLQKYSVLCCKECGGEIANKSDVFCMSVEGPLGAYVNPGGYVHETFTLHKARNLNLLGRPSKEHSWFPGFAWTILQCRNCSNHMGWKFTATQKNLTPQKFYGLCRSSIVPGLSQTDEELEENV</sequence>
<evidence type="ECO:0000256" key="2">
    <source>
        <dbReference type="ARBA" id="ARBA00004906"/>
    </source>
</evidence>
<reference evidence="12 13" key="1">
    <citation type="submission" date="2024-11" db="EMBL/GenBank/DDBJ databases">
        <title>Chromosome-level genome assembly of the freshwater bivalve Anodonta woodiana.</title>
        <authorList>
            <person name="Chen X."/>
        </authorList>
    </citation>
    <scope>NUCLEOTIDE SEQUENCE [LARGE SCALE GENOMIC DNA]</scope>
    <source>
        <strain evidence="12">MN2024</strain>
        <tissue evidence="12">Gills</tissue>
    </source>
</reference>
<evidence type="ECO:0000256" key="4">
    <source>
        <dbReference type="ARBA" id="ARBA00014394"/>
    </source>
</evidence>
<evidence type="ECO:0000256" key="9">
    <source>
        <dbReference type="SAM" id="MobiDB-lite"/>
    </source>
</evidence>
<feature type="domain" description="CULT" evidence="11">
    <location>
        <begin position="356"/>
        <end position="463"/>
    </location>
</feature>
<evidence type="ECO:0000313" key="13">
    <source>
        <dbReference type="Proteomes" id="UP001634394"/>
    </source>
</evidence>
<dbReference type="FunFam" id="2.170.150.20:FF:000007">
    <property type="entry name" value="Protein cereblon"/>
    <property type="match status" value="1"/>
</dbReference>
<dbReference type="EMBL" id="JBJQND010000015">
    <property type="protein sequence ID" value="KAL3853188.1"/>
    <property type="molecule type" value="Genomic_DNA"/>
</dbReference>
<protein>
    <recommendedName>
        <fullName evidence="4">Protein cereblon</fullName>
    </recommendedName>
</protein>
<evidence type="ECO:0000313" key="12">
    <source>
        <dbReference type="EMBL" id="KAL3853189.1"/>
    </source>
</evidence>
<dbReference type="GO" id="GO:0005634">
    <property type="term" value="C:nucleus"/>
    <property type="evidence" value="ECO:0007669"/>
    <property type="project" value="UniProtKB-SubCell"/>
</dbReference>
<dbReference type="Gene3D" id="2.170.150.20">
    <property type="entry name" value="Peptide methionine sulfoxide reductase"/>
    <property type="match status" value="1"/>
</dbReference>
<accession>A0ABD3UUP8</accession>
<dbReference type="EMBL" id="JBJQND010000015">
    <property type="protein sequence ID" value="KAL3853189.1"/>
    <property type="molecule type" value="Genomic_DNA"/>
</dbReference>
<gene>
    <name evidence="12" type="ORF">ACJMK2_016752</name>
</gene>
<dbReference type="InterPro" id="IPR046336">
    <property type="entry name" value="Lon_prtase_N_sf"/>
</dbReference>
<evidence type="ECO:0000259" key="10">
    <source>
        <dbReference type="PROSITE" id="PS51787"/>
    </source>
</evidence>
<evidence type="ECO:0000256" key="3">
    <source>
        <dbReference type="ARBA" id="ARBA00005293"/>
    </source>
</evidence>
<name>A0ABD3UUP8_SINWO</name>
<dbReference type="Pfam" id="PF03226">
    <property type="entry name" value="Yippee-Mis18"/>
    <property type="match status" value="1"/>
</dbReference>